<evidence type="ECO:0000313" key="6">
    <source>
        <dbReference type="EMBL" id="RUP77959.1"/>
    </source>
</evidence>
<keyword evidence="6" id="KW-0347">Helicase</keyword>
<keyword evidence="2" id="KW-0479">Metal-binding</keyword>
<feature type="domain" description="Helicase C-terminal" evidence="5">
    <location>
        <begin position="915"/>
        <end position="1075"/>
    </location>
</feature>
<dbReference type="Pfam" id="PF08455">
    <property type="entry name" value="SNF2_assoc"/>
    <property type="match status" value="1"/>
</dbReference>
<evidence type="ECO:0000259" key="4">
    <source>
        <dbReference type="PROSITE" id="PS51192"/>
    </source>
</evidence>
<evidence type="ECO:0000259" key="5">
    <source>
        <dbReference type="PROSITE" id="PS51194"/>
    </source>
</evidence>
<dbReference type="SUPFAM" id="SSF52540">
    <property type="entry name" value="P-loop containing nucleoside triphosphate hydrolases"/>
    <property type="match status" value="2"/>
</dbReference>
<accession>A0A3S0SM86</accession>
<dbReference type="AlphaFoldDB" id="A0A3S0SM86"/>
<dbReference type="GO" id="GO:0004386">
    <property type="term" value="F:helicase activity"/>
    <property type="evidence" value="ECO:0007669"/>
    <property type="project" value="UniProtKB-KW"/>
</dbReference>
<feature type="domain" description="Helicase ATP-binding" evidence="4">
    <location>
        <begin position="631"/>
        <end position="793"/>
    </location>
</feature>
<dbReference type="PROSITE" id="PS51194">
    <property type="entry name" value="HELICASE_CTER"/>
    <property type="match status" value="1"/>
</dbReference>
<dbReference type="Gene3D" id="3.40.50.300">
    <property type="entry name" value="P-loop containing nucleotide triphosphate hydrolases"/>
    <property type="match status" value="1"/>
</dbReference>
<dbReference type="InterPro" id="IPR038718">
    <property type="entry name" value="SNF2-like_sf"/>
</dbReference>
<dbReference type="Pfam" id="PF00271">
    <property type="entry name" value="Helicase_C"/>
    <property type="match status" value="1"/>
</dbReference>
<comment type="caution">
    <text evidence="6">The sequence shown here is derived from an EMBL/GenBank/DDBJ whole genome shotgun (WGS) entry which is preliminary data.</text>
</comment>
<dbReference type="InterPro" id="IPR000330">
    <property type="entry name" value="SNF2_N"/>
</dbReference>
<keyword evidence="2" id="KW-0863">Zinc-finger</keyword>
<dbReference type="GO" id="GO:0008270">
    <property type="term" value="F:zinc ion binding"/>
    <property type="evidence" value="ECO:0007669"/>
    <property type="project" value="UniProtKB-KW"/>
</dbReference>
<keyword evidence="6" id="KW-0547">Nucleotide-binding</keyword>
<dbReference type="PANTHER" id="PTHR10799">
    <property type="entry name" value="SNF2/RAD54 HELICASE FAMILY"/>
    <property type="match status" value="1"/>
</dbReference>
<proteinExistence type="predicted"/>
<gene>
    <name evidence="6" type="ORF">D6D54_00185</name>
</gene>
<dbReference type="Proteomes" id="UP000274545">
    <property type="component" value="Unassembled WGS sequence"/>
</dbReference>
<dbReference type="InterPro" id="IPR014001">
    <property type="entry name" value="Helicase_ATP-bd"/>
</dbReference>
<dbReference type="CDD" id="cd18793">
    <property type="entry name" value="SF2_C_SNF"/>
    <property type="match status" value="1"/>
</dbReference>
<dbReference type="InterPro" id="IPR049730">
    <property type="entry name" value="SNF2/RAD54-like_C"/>
</dbReference>
<dbReference type="InterPro" id="IPR013663">
    <property type="entry name" value="Helicase_SWF/SNF/SWI_bac"/>
</dbReference>
<dbReference type="SMART" id="SM00490">
    <property type="entry name" value="HELICc"/>
    <property type="match status" value="1"/>
</dbReference>
<dbReference type="RefSeq" id="WP_127092302.1">
    <property type="nucleotide sequence ID" value="NZ_RAHC01000001.1"/>
</dbReference>
<evidence type="ECO:0000256" key="2">
    <source>
        <dbReference type="PROSITE-ProRule" id="PRU00325"/>
    </source>
</evidence>
<evidence type="ECO:0000259" key="3">
    <source>
        <dbReference type="PROSITE" id="PS50966"/>
    </source>
</evidence>
<sequence>MELINYLEKITDEKVYLRGVNLYRKQKVKNLIITSENNEEIITKIKSNVEASNNFTKYNIFLLFSKKTLIDYSCDCIYFLNYNNFCKHLVATFLDYHSKIISSEKSNLSIDNNFSLSNLLISKYKEKSDIYFLIKNKYILNYNIVILYDKIAIELEIYNNFNKKTYKVRNIIKLLWAYIEKEIYKFTNNFIIDFKYSDFIIDKNNKKIWEILLNNQKMVDDFSIYDSDFFNGPDGFISSNQFMKILYSLKGQNINIKHKSYYNSENLINYYISEKKYNFNFKFSHNDEILNLEINNYSKLLIDDLPILIENNILYLITFDQLEIYKPIYELLKNKENKEIIFEINNLKNVAHYLLPNLKLLQNDLILPKTIEKNIINQELEVNFHLDYENNKIIIFLSFKYGNYIFNLDNNFNPELPKDYILIRNELKEKNIEEYLLMSGFKKNDNIFYLNNDDDNYINFITKNIYELKKLGAVYYSKNFKNIKFISQPQIKIIIKNSEKNLLDFSFKINNISDNELSEIFSSINNKKEYYHLKNGSILELKDNKNNKFYKLLETLDFDLTNKKENKIKISNVNAIFLSKYLEKDNVEWENKNNYLNIFNNINNLSLNYELPIKLNAKLRNYQKFGFQWLKTLSYAKLGGILADEMGLGKTVQTITFILSEFEYNSNLEPVIIICPSSLIYNWESEINKFAPNLKVLVINGNPKKRQEMINNINNYQIIIISYSLLRKEINIFSNIKFSYSFIDEAQYIKNSNSLLSKNVKQINASIRFALTGTPIENSLSELWSIFDYCLPGYLLSHYKFQKIFEKPIINKNDQEKLTIFRDKIKPFILRRLKKDVINELPEKNIYNILIEMTDEQKKIYMSYVKTAKKELMKEFEEFGLEKTKIKILSILTRLRQICCDPSVFISNYNGGSGKIERLKNIIEENIKENKILIFSQFTTVLKNIYQKLQNNKIRALYLDGQTKIIERKNIINKFMSDDDYKIFLLSLKAGGVGLNLTKANIVIHFDPWWNPATENQATDRAHRIGQNKTVEVIRLIAKGTIEERIIDIHEKKIKLSQDIIDNNANLETLLTNLTEDEINNLLKYDF</sequence>
<dbReference type="GO" id="GO:0005524">
    <property type="term" value="F:ATP binding"/>
    <property type="evidence" value="ECO:0007669"/>
    <property type="project" value="InterPro"/>
</dbReference>
<dbReference type="InterPro" id="IPR027417">
    <property type="entry name" value="P-loop_NTPase"/>
</dbReference>
<keyword evidence="1" id="KW-0378">Hydrolase</keyword>
<keyword evidence="2" id="KW-0862">Zinc</keyword>
<feature type="domain" description="SWIM-type" evidence="3">
    <location>
        <begin position="58"/>
        <end position="97"/>
    </location>
</feature>
<evidence type="ECO:0000313" key="7">
    <source>
        <dbReference type="Proteomes" id="UP000274545"/>
    </source>
</evidence>
<dbReference type="InterPro" id="IPR001650">
    <property type="entry name" value="Helicase_C-like"/>
</dbReference>
<keyword evidence="6" id="KW-0067">ATP-binding</keyword>
<dbReference type="PROSITE" id="PS50966">
    <property type="entry name" value="ZF_SWIM"/>
    <property type="match status" value="1"/>
</dbReference>
<reference evidence="6 7" key="1">
    <citation type="journal article" date="2019" name="Genome Biol. Evol.">
        <title>Toxin and genome evolution in a Drosophila defensive symbiosis.</title>
        <authorList>
            <person name="Ballinger M.J."/>
            <person name="Gawryluk R.M."/>
            <person name="Perlman S.J."/>
        </authorList>
    </citation>
    <scope>NUCLEOTIDE SEQUENCE [LARGE SCALE GENOMIC DNA]</scope>
    <source>
        <strain evidence="7">sNeo</strain>
    </source>
</reference>
<dbReference type="GO" id="GO:0016787">
    <property type="term" value="F:hydrolase activity"/>
    <property type="evidence" value="ECO:0007669"/>
    <property type="project" value="UniProtKB-KW"/>
</dbReference>
<name>A0A3S0SM86_9MOLU</name>
<evidence type="ECO:0000256" key="1">
    <source>
        <dbReference type="ARBA" id="ARBA00022801"/>
    </source>
</evidence>
<dbReference type="PROSITE" id="PS51192">
    <property type="entry name" value="HELICASE_ATP_BIND_1"/>
    <property type="match status" value="1"/>
</dbReference>
<dbReference type="Pfam" id="PF00176">
    <property type="entry name" value="SNF2-rel_dom"/>
    <property type="match status" value="1"/>
</dbReference>
<dbReference type="InterPro" id="IPR007527">
    <property type="entry name" value="Znf_SWIM"/>
</dbReference>
<organism evidence="6 7">
    <name type="scientific">Spiroplasma poulsonii</name>
    <dbReference type="NCBI Taxonomy" id="2138"/>
    <lineage>
        <taxon>Bacteria</taxon>
        <taxon>Bacillati</taxon>
        <taxon>Mycoplasmatota</taxon>
        <taxon>Mollicutes</taxon>
        <taxon>Entomoplasmatales</taxon>
        <taxon>Spiroplasmataceae</taxon>
        <taxon>Spiroplasma</taxon>
    </lineage>
</organism>
<protein>
    <submittedName>
        <fullName evidence="6">DEAD/DEAH box helicase</fullName>
    </submittedName>
</protein>
<dbReference type="SMART" id="SM00487">
    <property type="entry name" value="DEXDc"/>
    <property type="match status" value="1"/>
</dbReference>
<dbReference type="Gene3D" id="3.40.50.10810">
    <property type="entry name" value="Tandem AAA-ATPase domain"/>
    <property type="match status" value="1"/>
</dbReference>
<dbReference type="EMBL" id="RAHC01000001">
    <property type="protein sequence ID" value="RUP77959.1"/>
    <property type="molecule type" value="Genomic_DNA"/>
</dbReference>